<evidence type="ECO:0000256" key="10">
    <source>
        <dbReference type="ARBA" id="ARBA00023115"/>
    </source>
</evidence>
<dbReference type="CDD" id="cd06830">
    <property type="entry name" value="PLPDE_III_ADC"/>
    <property type="match status" value="1"/>
</dbReference>
<dbReference type="InterPro" id="IPR029066">
    <property type="entry name" value="PLP-binding_barrel"/>
</dbReference>
<comment type="cofactor">
    <cofactor evidence="1 12">
        <name>pyridoxal 5'-phosphate</name>
        <dbReference type="ChEBI" id="CHEBI:597326"/>
    </cofactor>
</comment>
<feature type="domain" description="Arginine decarboxylase helical bundle" evidence="14">
    <location>
        <begin position="369"/>
        <end position="448"/>
    </location>
</feature>
<evidence type="ECO:0000256" key="3">
    <source>
        <dbReference type="ARBA" id="ARBA00002257"/>
    </source>
</evidence>
<reference evidence="16 17" key="1">
    <citation type="journal article" date="2021" name="Genome Biol. Evol.">
        <title>Complete Genome Sequencing of a Novel Gloeobacter Species from a Waterfall Cave in Mexico.</title>
        <authorList>
            <person name="Saw J.H."/>
            <person name="Cardona T."/>
            <person name="Montejano G."/>
        </authorList>
    </citation>
    <scope>NUCLEOTIDE SEQUENCE [LARGE SCALE GENOMIC DNA]</scope>
    <source>
        <strain evidence="16">MG652769</strain>
    </source>
</reference>
<evidence type="ECO:0000259" key="14">
    <source>
        <dbReference type="Pfam" id="PF17810"/>
    </source>
</evidence>
<feature type="domain" description="Arginine decarboxylase C-terminal helical" evidence="15">
    <location>
        <begin position="581"/>
        <end position="634"/>
    </location>
</feature>
<dbReference type="Gene3D" id="1.10.287.3440">
    <property type="match status" value="1"/>
</dbReference>
<dbReference type="PANTHER" id="PTHR43295:SF9">
    <property type="entry name" value="BIOSYNTHETIC ARGININE DECARBOXYLASE"/>
    <property type="match status" value="1"/>
</dbReference>
<dbReference type="InterPro" id="IPR002985">
    <property type="entry name" value="Arg_decrbxlase"/>
</dbReference>
<dbReference type="EMBL" id="CP063845">
    <property type="protein sequence ID" value="UFP94067.1"/>
    <property type="molecule type" value="Genomic_DNA"/>
</dbReference>
<dbReference type="HAMAP" id="MF_01417">
    <property type="entry name" value="SpeA"/>
    <property type="match status" value="1"/>
</dbReference>
<name>A0ABY3PK65_9CYAN</name>
<evidence type="ECO:0000256" key="7">
    <source>
        <dbReference type="ARBA" id="ARBA00022842"/>
    </source>
</evidence>
<dbReference type="GO" id="GO:0008792">
    <property type="term" value="F:arginine decarboxylase activity"/>
    <property type="evidence" value="ECO:0007669"/>
    <property type="project" value="UniProtKB-EC"/>
</dbReference>
<dbReference type="PIRSF" id="PIRSF001336">
    <property type="entry name" value="Arg_decrbxlase"/>
    <property type="match status" value="1"/>
</dbReference>
<keyword evidence="9 12" id="KW-0745">Spermidine biosynthesis</keyword>
<dbReference type="SUPFAM" id="SSF51419">
    <property type="entry name" value="PLP-binding barrel"/>
    <property type="match status" value="1"/>
</dbReference>
<dbReference type="PRINTS" id="PR01179">
    <property type="entry name" value="ODADCRBXLASE"/>
</dbReference>
<dbReference type="SUPFAM" id="SSF50621">
    <property type="entry name" value="Alanine racemase C-terminal domain-like"/>
    <property type="match status" value="1"/>
</dbReference>
<dbReference type="InterPro" id="IPR022644">
    <property type="entry name" value="De-COase2_N"/>
</dbReference>
<comment type="cofactor">
    <cofactor evidence="2 12">
        <name>Mg(2+)</name>
        <dbReference type="ChEBI" id="CHEBI:18420"/>
    </cofactor>
</comment>
<dbReference type="NCBIfam" id="TIGR01273">
    <property type="entry name" value="speA"/>
    <property type="match status" value="1"/>
</dbReference>
<dbReference type="PROSITE" id="PS00878">
    <property type="entry name" value="ODR_DC_2_1"/>
    <property type="match status" value="1"/>
</dbReference>
<keyword evidence="10 12" id="KW-0620">Polyamine biosynthesis</keyword>
<keyword evidence="8 12" id="KW-0663">Pyridoxal phosphate</keyword>
<comment type="function">
    <text evidence="3 12">Catalyzes the biosynthesis of agmatine from arginine.</text>
</comment>
<dbReference type="PRINTS" id="PR01180">
    <property type="entry name" value="ARGDCRBXLASE"/>
</dbReference>
<feature type="binding site" evidence="12">
    <location>
        <begin position="283"/>
        <end position="293"/>
    </location>
    <ligand>
        <name>substrate</name>
    </ligand>
</feature>
<dbReference type="Pfam" id="PF17944">
    <property type="entry name" value="Arg_decarbox_C"/>
    <property type="match status" value="1"/>
</dbReference>
<feature type="modified residue" description="N6-(pyridoxal phosphate)lysine" evidence="12">
    <location>
        <position position="101"/>
    </location>
</feature>
<evidence type="ECO:0000313" key="16">
    <source>
        <dbReference type="EMBL" id="UFP94067.1"/>
    </source>
</evidence>
<evidence type="ECO:0000256" key="9">
    <source>
        <dbReference type="ARBA" id="ARBA00023066"/>
    </source>
</evidence>
<keyword evidence="6 12" id="KW-0210">Decarboxylase</keyword>
<dbReference type="Pfam" id="PF02784">
    <property type="entry name" value="Orn_Arg_deC_N"/>
    <property type="match status" value="1"/>
</dbReference>
<comment type="catalytic activity">
    <reaction evidence="12">
        <text>L-arginine + H(+) = agmatine + CO2</text>
        <dbReference type="Rhea" id="RHEA:17641"/>
        <dbReference type="ChEBI" id="CHEBI:15378"/>
        <dbReference type="ChEBI" id="CHEBI:16526"/>
        <dbReference type="ChEBI" id="CHEBI:32682"/>
        <dbReference type="ChEBI" id="CHEBI:58145"/>
        <dbReference type="EC" id="4.1.1.19"/>
    </reaction>
</comment>
<dbReference type="Proteomes" id="UP001054846">
    <property type="component" value="Chromosome"/>
</dbReference>
<dbReference type="EC" id="4.1.1.19" evidence="12"/>
<evidence type="ECO:0000256" key="8">
    <source>
        <dbReference type="ARBA" id="ARBA00022898"/>
    </source>
</evidence>
<evidence type="ECO:0000259" key="13">
    <source>
        <dbReference type="Pfam" id="PF02784"/>
    </source>
</evidence>
<evidence type="ECO:0000256" key="2">
    <source>
        <dbReference type="ARBA" id="ARBA00001946"/>
    </source>
</evidence>
<proteinExistence type="inferred from homology"/>
<dbReference type="InterPro" id="IPR040634">
    <property type="entry name" value="Arg_decarb_HB"/>
</dbReference>
<dbReference type="Gene3D" id="3.20.20.10">
    <property type="entry name" value="Alanine racemase"/>
    <property type="match status" value="1"/>
</dbReference>
<keyword evidence="7 12" id="KW-0460">Magnesium</keyword>
<dbReference type="NCBIfam" id="NF003763">
    <property type="entry name" value="PRK05354.1"/>
    <property type="match status" value="1"/>
</dbReference>
<evidence type="ECO:0000259" key="15">
    <source>
        <dbReference type="Pfam" id="PF17944"/>
    </source>
</evidence>
<keyword evidence="11 12" id="KW-0456">Lyase</keyword>
<protein>
    <recommendedName>
        <fullName evidence="12">Biosynthetic arginine decarboxylase</fullName>
        <shortName evidence="12">ADC</shortName>
        <ecNumber evidence="12">4.1.1.19</ecNumber>
    </recommendedName>
</protein>
<gene>
    <name evidence="12 16" type="primary">speA</name>
    <name evidence="16" type="ORF">ISF26_20235</name>
</gene>
<evidence type="ECO:0000256" key="11">
    <source>
        <dbReference type="ARBA" id="ARBA00023239"/>
    </source>
</evidence>
<dbReference type="Gene3D" id="1.20.58.930">
    <property type="match status" value="1"/>
</dbReference>
<dbReference type="RefSeq" id="WP_230841122.1">
    <property type="nucleotide sequence ID" value="NZ_CP063845.1"/>
</dbReference>
<dbReference type="InterPro" id="IPR009006">
    <property type="entry name" value="Ala_racemase/Decarboxylase_C"/>
</dbReference>
<keyword evidence="5 12" id="KW-0479">Metal-binding</keyword>
<sequence length="645" mass="72559">MQDWTIEDSAELYQIRGWGEPYFKINDKGNVAVLPRGEGGGGEIDLFHLVQDIQKRGLNMPLLIRFSDILADRIARLNECFVEAIREYDYPGVYKGVYPVKVNQQRHVVEEVVEFGRPFQFGLEAGSKPELLIALATLKTPGALIICNGYKDSEYIETALLAQRLGHTPFVVIERFHELTLLIEAAQKLGIRPLIGVRAKLTARGIGRWGDSTGDRAKFGLSAAEIMEVVAQLKAADLLSSLQLLHFHIGSQISAINVIKTALREASCVYVELAQMGAPMQYCDVGGGLAIDYDGSKTNFRASKNYNMQEYAYDVVAAFQDACRTKNVPVPTLISESGRAITSHQSVLVFDVMGVSHLQFGEPEAPARNEHAIIRNLYETYTQIGPDNVQEAFNDASQFKEEALSLFALGYLSLGERARAERLYWGCCEKILNLVRELDYIPDELADLEKNMASTYYCNFSVFQSAPDSWAIDQLFPIMPIHRLDEEPKARGTLADLTCDSDGKIDQFIDLRDVKGVLELHPVRPEEPYYLGMFLNGAYQEILGDMHNLFGDTNTVHIHLASDAPGEQSYRLEHVVKGDTMTEVLKYVQYDQEAMLESIRRETEQALRERRITLSESRLLLQHYERSLSGYTYLTSELQVELAAR</sequence>
<dbReference type="PANTHER" id="PTHR43295">
    <property type="entry name" value="ARGININE DECARBOXYLASE"/>
    <property type="match status" value="1"/>
</dbReference>
<evidence type="ECO:0000313" key="17">
    <source>
        <dbReference type="Proteomes" id="UP001054846"/>
    </source>
</evidence>
<organism evidence="16 17">
    <name type="scientific">Gloeobacter morelensis MG652769</name>
    <dbReference type="NCBI Taxonomy" id="2781736"/>
    <lineage>
        <taxon>Bacteria</taxon>
        <taxon>Bacillati</taxon>
        <taxon>Cyanobacteriota</taxon>
        <taxon>Cyanophyceae</taxon>
        <taxon>Gloeobacterales</taxon>
        <taxon>Gloeobacteraceae</taxon>
        <taxon>Gloeobacter</taxon>
        <taxon>Gloeobacter morelensis</taxon>
    </lineage>
</organism>
<evidence type="ECO:0000256" key="4">
    <source>
        <dbReference type="ARBA" id="ARBA00008357"/>
    </source>
</evidence>
<dbReference type="InterPro" id="IPR000183">
    <property type="entry name" value="Orn/DAP/Arg_de-COase"/>
</dbReference>
<dbReference type="InterPro" id="IPR022653">
    <property type="entry name" value="De-COase2_pyr-phos_BS"/>
</dbReference>
<evidence type="ECO:0000256" key="5">
    <source>
        <dbReference type="ARBA" id="ARBA00022723"/>
    </source>
</evidence>
<comment type="pathway">
    <text evidence="12">Amine and polyamine biosynthesis; agmatine biosynthesis; agmatine from L-arginine: step 1/1.</text>
</comment>
<evidence type="ECO:0000256" key="12">
    <source>
        <dbReference type="HAMAP-Rule" id="MF_01417"/>
    </source>
</evidence>
<evidence type="ECO:0000256" key="6">
    <source>
        <dbReference type="ARBA" id="ARBA00022793"/>
    </source>
</evidence>
<comment type="similarity">
    <text evidence="4 12">Belongs to the Orn/Lys/Arg decarboxylase class-II family. SpeA subfamily.</text>
</comment>
<keyword evidence="17" id="KW-1185">Reference proteome</keyword>
<dbReference type="Pfam" id="PF17810">
    <property type="entry name" value="Arg_decarb_HB"/>
    <property type="match status" value="1"/>
</dbReference>
<accession>A0ABY3PK65</accession>
<dbReference type="Gene3D" id="2.40.37.10">
    <property type="entry name" value="Lyase, Ornithine Decarboxylase, Chain A, domain 1"/>
    <property type="match status" value="1"/>
</dbReference>
<evidence type="ECO:0000256" key="1">
    <source>
        <dbReference type="ARBA" id="ARBA00001933"/>
    </source>
</evidence>
<dbReference type="InterPro" id="IPR041128">
    <property type="entry name" value="Arg_decarbox_C"/>
</dbReference>
<feature type="domain" description="Orn/DAP/Arg decarboxylase 2 N-terminal" evidence="13">
    <location>
        <begin position="93"/>
        <end position="342"/>
    </location>
</feature>